<feature type="transmembrane region" description="Helical" evidence="1">
    <location>
        <begin position="175"/>
        <end position="194"/>
    </location>
</feature>
<reference evidence="2 3" key="1">
    <citation type="submission" date="2017-12" db="EMBL/GenBank/DDBJ databases">
        <authorList>
            <person name="Pombert J.-F."/>
            <person name="Haag K.L."/>
            <person name="Ebert D."/>
        </authorList>
    </citation>
    <scope>NUCLEOTIDE SEQUENCE [LARGE SCALE GENOMIC DNA]</scope>
    <source>
        <strain evidence="2">IL-G-3</strain>
    </source>
</reference>
<protein>
    <recommendedName>
        <fullName evidence="4">Transmembrane protein</fullName>
    </recommendedName>
</protein>
<feature type="transmembrane region" description="Helical" evidence="1">
    <location>
        <begin position="200"/>
        <end position="220"/>
    </location>
</feature>
<feature type="transmembrane region" description="Helical" evidence="1">
    <location>
        <begin position="35"/>
        <end position="61"/>
    </location>
</feature>
<keyword evidence="1" id="KW-0472">Membrane</keyword>
<keyword evidence="3" id="KW-1185">Reference proteome</keyword>
<feature type="transmembrane region" description="Helical" evidence="1">
    <location>
        <begin position="227"/>
        <end position="244"/>
    </location>
</feature>
<dbReference type="EMBL" id="PITK01000962">
    <property type="protein sequence ID" value="TBU11964.1"/>
    <property type="molecule type" value="Genomic_DNA"/>
</dbReference>
<name>A0A4Q9LTW9_9MICR</name>
<proteinExistence type="predicted"/>
<dbReference type="AlphaFoldDB" id="A0A4Q9LTW9"/>
<gene>
    <name evidence="2" type="ORF">CWI38_0962p0030</name>
</gene>
<comment type="caution">
    <text evidence="2">The sequence shown here is derived from an EMBL/GenBank/DDBJ whole genome shotgun (WGS) entry which is preliminary data.</text>
</comment>
<evidence type="ECO:0000313" key="3">
    <source>
        <dbReference type="Proteomes" id="UP000292282"/>
    </source>
</evidence>
<keyword evidence="1" id="KW-0812">Transmembrane</keyword>
<organism evidence="2 3">
    <name type="scientific">Hamiltosporidium tvaerminnensis</name>
    <dbReference type="NCBI Taxonomy" id="1176355"/>
    <lineage>
        <taxon>Eukaryota</taxon>
        <taxon>Fungi</taxon>
        <taxon>Fungi incertae sedis</taxon>
        <taxon>Microsporidia</taxon>
        <taxon>Dubosqiidae</taxon>
        <taxon>Hamiltosporidium</taxon>
    </lineage>
</organism>
<dbReference type="Proteomes" id="UP000292282">
    <property type="component" value="Unassembled WGS sequence"/>
</dbReference>
<feature type="transmembrane region" description="Helical" evidence="1">
    <location>
        <begin position="101"/>
        <end position="122"/>
    </location>
</feature>
<feature type="transmembrane region" description="Helical" evidence="1">
    <location>
        <begin position="76"/>
        <end position="94"/>
    </location>
</feature>
<evidence type="ECO:0008006" key="4">
    <source>
        <dbReference type="Google" id="ProtNLM"/>
    </source>
</evidence>
<dbReference type="VEuPathDB" id="MicrosporidiaDB:CWI38_0962p0030"/>
<evidence type="ECO:0000256" key="1">
    <source>
        <dbReference type="SAM" id="Phobius"/>
    </source>
</evidence>
<feature type="transmembrane region" description="Helical" evidence="1">
    <location>
        <begin position="134"/>
        <end position="154"/>
    </location>
</feature>
<sequence length="261" mass="31551">MSKQKKRVSDECMNNIFEYQLQERKTKIKTGICKIITHGFTFSIFYIMFLLYYIILTYFFIMRFDPNIVYKSIKKYFLLINLFLPHIVYHLTIISNDLGDVLLKLLIFNMSIFICISFEIIIDIKNPLHIENTLPIFIQFIYQLLRLMISFKYFADFVSFIFEFEKQSVQDTSNLFLKLVIFFIIEAILKPHLINSMNEILIFFFQSIFLIFKILYMASVIRRTKCILNRTLGVIFYILFNIMFDWNTYQHFFVNKTSFKE</sequence>
<accession>A0A4Q9LTW9</accession>
<keyword evidence="1" id="KW-1133">Transmembrane helix</keyword>
<evidence type="ECO:0000313" key="2">
    <source>
        <dbReference type="EMBL" id="TBU11964.1"/>
    </source>
</evidence>